<dbReference type="Pfam" id="PF04059">
    <property type="entry name" value="RRM_2"/>
    <property type="match status" value="1"/>
</dbReference>
<reference evidence="2" key="1">
    <citation type="journal article" date="2021" name="bioRxiv">
        <title>Whole Genome Assembly and Annotation of Northern Wild Rice, Zizania palustris L., Supports a Whole Genome Duplication in the Zizania Genus.</title>
        <authorList>
            <person name="Haas M."/>
            <person name="Kono T."/>
            <person name="Macchietto M."/>
            <person name="Millas R."/>
            <person name="McGilp L."/>
            <person name="Shao M."/>
            <person name="Duquette J."/>
            <person name="Hirsch C.N."/>
            <person name="Kimball J."/>
        </authorList>
    </citation>
    <scope>NUCLEOTIDE SEQUENCE</scope>
    <source>
        <tissue evidence="2">Fresh leaf tissue</tissue>
    </source>
</reference>
<name>A0A8J5UYW1_ZIZPA</name>
<dbReference type="OrthoDB" id="417481at2759"/>
<organism evidence="2 3">
    <name type="scientific">Zizania palustris</name>
    <name type="common">Northern wild rice</name>
    <dbReference type="NCBI Taxonomy" id="103762"/>
    <lineage>
        <taxon>Eukaryota</taxon>
        <taxon>Viridiplantae</taxon>
        <taxon>Streptophyta</taxon>
        <taxon>Embryophyta</taxon>
        <taxon>Tracheophyta</taxon>
        <taxon>Spermatophyta</taxon>
        <taxon>Magnoliopsida</taxon>
        <taxon>Liliopsida</taxon>
        <taxon>Poales</taxon>
        <taxon>Poaceae</taxon>
        <taxon>BOP clade</taxon>
        <taxon>Oryzoideae</taxon>
        <taxon>Oryzeae</taxon>
        <taxon>Zizaniinae</taxon>
        <taxon>Zizania</taxon>
    </lineage>
</organism>
<gene>
    <name evidence="2" type="ORF">GUJ93_ZPchr0009g2306</name>
</gene>
<keyword evidence="3" id="KW-1185">Reference proteome</keyword>
<dbReference type="Proteomes" id="UP000729402">
    <property type="component" value="Unassembled WGS sequence"/>
</dbReference>
<dbReference type="InterPro" id="IPR007201">
    <property type="entry name" value="Mei2-like_Rrm_C"/>
</dbReference>
<proteinExistence type="predicted"/>
<dbReference type="CDD" id="cd12277">
    <property type="entry name" value="RRM3_MEI2_EAR1_like"/>
    <property type="match status" value="1"/>
</dbReference>
<evidence type="ECO:0000313" key="2">
    <source>
        <dbReference type="EMBL" id="KAG8050462.1"/>
    </source>
</evidence>
<dbReference type="AlphaFoldDB" id="A0A8J5UYW1"/>
<dbReference type="EMBL" id="JAAALK010000289">
    <property type="protein sequence ID" value="KAG8050462.1"/>
    <property type="molecule type" value="Genomic_DNA"/>
</dbReference>
<sequence>MRRTPAVCTSHRLFSQTEVGASSLCASSMDMDSCHLSGLNSSAAPFEPVTRVRAEYPCPPPLPTPATFFPPQCLYPRPPPPPPPPVFAGLVASSCLSGGGFGTKQGCTSRPFVQPHACWVRPALPPPPPPPSPPLMVYWSYQQALPPAASSTTPRRPAHPPPPFAATTVMIRNIPNKFTKRRLMAILDQHCAEENGKIGSRRSRRGCTVAKSEYDFLYVPVDFRCVSRRTYCNKGYAFVNMTTVIAAQRLSNFLKNHRWGGAASSGKVCDVVPATIQGREPLVRHFSASRFPCPTKSHLPVWFEPPRDGARKTAAHVVGTLFNRRR</sequence>
<reference evidence="2" key="2">
    <citation type="submission" date="2021-02" db="EMBL/GenBank/DDBJ databases">
        <authorList>
            <person name="Kimball J.A."/>
            <person name="Haas M.W."/>
            <person name="Macchietto M."/>
            <person name="Kono T."/>
            <person name="Duquette J."/>
            <person name="Shao M."/>
        </authorList>
    </citation>
    <scope>NUCLEOTIDE SEQUENCE</scope>
    <source>
        <tissue evidence="2">Fresh leaf tissue</tissue>
    </source>
</reference>
<evidence type="ECO:0000259" key="1">
    <source>
        <dbReference type="Pfam" id="PF04059"/>
    </source>
</evidence>
<feature type="domain" description="Mei2-like C-terminal RNA recognition motif" evidence="1">
    <location>
        <begin position="210"/>
        <end position="286"/>
    </location>
</feature>
<accession>A0A8J5UYW1</accession>
<comment type="caution">
    <text evidence="2">The sequence shown here is derived from an EMBL/GenBank/DDBJ whole genome shotgun (WGS) entry which is preliminary data.</text>
</comment>
<protein>
    <recommendedName>
        <fullName evidence="1">Mei2-like C-terminal RNA recognition motif domain-containing protein</fullName>
    </recommendedName>
</protein>
<evidence type="ECO:0000313" key="3">
    <source>
        <dbReference type="Proteomes" id="UP000729402"/>
    </source>
</evidence>